<reference evidence="1" key="1">
    <citation type="submission" date="2022-06" db="EMBL/GenBank/DDBJ databases">
        <title>New Polynucleobacter species.</title>
        <authorList>
            <person name="Hahn M.W."/>
        </authorList>
    </citation>
    <scope>NUCLEOTIDE SEQUENCE</scope>
    <source>
        <strain evidence="1">UK-FUSCHL-C3</strain>
    </source>
</reference>
<proteinExistence type="predicted"/>
<gene>
    <name evidence="1" type="ORF">NKE59_07310</name>
</gene>
<accession>A0AAU8A0Y4</accession>
<dbReference type="AlphaFoldDB" id="A0AAU8A0Y4"/>
<organism evidence="1">
    <name type="scientific">Polynucleobacter sp. UK-FUSCHL-C3</name>
    <dbReference type="NCBI Taxonomy" id="2955208"/>
    <lineage>
        <taxon>Bacteria</taxon>
        <taxon>Pseudomonadati</taxon>
        <taxon>Pseudomonadota</taxon>
        <taxon>Betaproteobacteria</taxon>
        <taxon>Burkholderiales</taxon>
        <taxon>Burkholderiaceae</taxon>
        <taxon>Polynucleobacter</taxon>
    </lineage>
</organism>
<sequence>MNKKSMPKVETQLERETFHLKASNGGGLLSFEVWGYVKDGKTVVTRYNLAYINRLICQKDNGRVLGFDNAHDYHHRHYMGKVAPVEFVSYEQTLERFQEEWQIIVKGLKKGKKWQK</sequence>
<dbReference type="EMBL" id="CP099959">
    <property type="protein sequence ID" value="XCC57297.1"/>
    <property type="molecule type" value="Genomic_DNA"/>
</dbReference>
<dbReference type="Pfam" id="PF20126">
    <property type="entry name" value="TumE"/>
    <property type="match status" value="1"/>
</dbReference>
<protein>
    <submittedName>
        <fullName evidence="1">DUF6516 family protein</fullName>
    </submittedName>
</protein>
<name>A0AAU8A0Y4_9BURK</name>
<evidence type="ECO:0000313" key="1">
    <source>
        <dbReference type="EMBL" id="XCC57297.1"/>
    </source>
</evidence>
<dbReference type="InterPro" id="IPR045397">
    <property type="entry name" value="TumE-like"/>
</dbReference>
<dbReference type="RefSeq" id="WP_353438327.1">
    <property type="nucleotide sequence ID" value="NZ_CP099959.1"/>
</dbReference>